<reference evidence="3" key="1">
    <citation type="journal article" date="2019" name="Int. J. Syst. Evol. Microbiol.">
        <title>The Global Catalogue of Microorganisms (GCM) 10K type strain sequencing project: providing services to taxonomists for standard genome sequencing and annotation.</title>
        <authorList>
            <consortium name="The Broad Institute Genomics Platform"/>
            <consortium name="The Broad Institute Genome Sequencing Center for Infectious Disease"/>
            <person name="Wu L."/>
            <person name="Ma J."/>
        </authorList>
    </citation>
    <scope>NUCLEOTIDE SEQUENCE [LARGE SCALE GENOMIC DNA]</scope>
    <source>
        <strain evidence="3">JCM 4350</strain>
    </source>
</reference>
<gene>
    <name evidence="2" type="primary">gctB</name>
    <name evidence="2" type="ORF">GCM10010253_41340</name>
</gene>
<proteinExistence type="inferred from homology"/>
<organism evidence="2 3">
    <name type="scientific">Streptomyces badius</name>
    <dbReference type="NCBI Taxonomy" id="1941"/>
    <lineage>
        <taxon>Bacteria</taxon>
        <taxon>Bacillati</taxon>
        <taxon>Actinomycetota</taxon>
        <taxon>Actinomycetes</taxon>
        <taxon>Kitasatosporales</taxon>
        <taxon>Streptomycetaceae</taxon>
        <taxon>Streptomyces</taxon>
    </lineage>
</organism>
<dbReference type="InterPro" id="IPR004165">
    <property type="entry name" value="CoA_trans_fam_I"/>
</dbReference>
<dbReference type="Gene3D" id="3.40.1080.10">
    <property type="entry name" value="Glutaconate Coenzyme A-transferase"/>
    <property type="match status" value="1"/>
</dbReference>
<dbReference type="SMART" id="SM00882">
    <property type="entry name" value="CoA_trans"/>
    <property type="match status" value="1"/>
</dbReference>
<keyword evidence="2" id="KW-0808">Transferase</keyword>
<dbReference type="Proteomes" id="UP000659767">
    <property type="component" value="Unassembled WGS sequence"/>
</dbReference>
<dbReference type="SUPFAM" id="SSF100950">
    <property type="entry name" value="NagB/RpiA/CoA transferase-like"/>
    <property type="match status" value="1"/>
</dbReference>
<comment type="similarity">
    <text evidence="1">Belongs to the 3-oxoacid CoA-transferase subunit B family.</text>
</comment>
<dbReference type="PANTHER" id="PTHR43293:SF3">
    <property type="entry name" value="CHOLESTEROL RING-CLEAVING HYDROLASE IPDB SUBUNIT"/>
    <property type="match status" value="1"/>
</dbReference>
<dbReference type="GO" id="GO:0016740">
    <property type="term" value="F:transferase activity"/>
    <property type="evidence" value="ECO:0007669"/>
    <property type="project" value="UniProtKB-KW"/>
</dbReference>
<accession>A0ABQ2TFC1</accession>
<evidence type="ECO:0000313" key="2">
    <source>
        <dbReference type="EMBL" id="GGS62420.1"/>
    </source>
</evidence>
<dbReference type="PANTHER" id="PTHR43293">
    <property type="entry name" value="ACETATE COA-TRANSFERASE YDIF"/>
    <property type="match status" value="1"/>
</dbReference>
<dbReference type="Pfam" id="PF01144">
    <property type="entry name" value="CoA_trans"/>
    <property type="match status" value="1"/>
</dbReference>
<name>A0ABQ2TFC1_STRBA</name>
<keyword evidence="3" id="KW-1185">Reference proteome</keyword>
<dbReference type="EMBL" id="BMSZ01000012">
    <property type="protein sequence ID" value="GGS62420.1"/>
    <property type="molecule type" value="Genomic_DNA"/>
</dbReference>
<evidence type="ECO:0000313" key="3">
    <source>
        <dbReference type="Proteomes" id="UP000659767"/>
    </source>
</evidence>
<comment type="caution">
    <text evidence="2">The sequence shown here is derived from an EMBL/GenBank/DDBJ whole genome shotgun (WGS) entry which is preliminary data.</text>
</comment>
<evidence type="ECO:0000256" key="1">
    <source>
        <dbReference type="ARBA" id="ARBA00007047"/>
    </source>
</evidence>
<sequence length="283" mass="29123">MSGPLSGPEAAVSGPLSGPEAAVGDHLAGAARPVTSSELLSVVAARELAGRRTVFAGIGLPTLATELARLTVAPGIEVVYESGVCGAHPSHLPETIADAVLITGAEAVVSMATLFGSVLQGGHIDVGFLGAAQIDRWGNLNTSVIGEWTSPSVRLPGSGGAVEVMANAREVFVVMRRHTPRSFADVLDFCTTPGPDRALADGIRPLGAGVTRVITELGVLARAGVGDELRLVAVHPGVSVERVRAATGWELEIADRLATTAPPTSAELGLLRDDVDPNRVYLR</sequence>
<protein>
    <submittedName>
        <fullName evidence="2">3-oxoadipate--succinyl-CoA transferase subunit B</fullName>
    </submittedName>
</protein>
<dbReference type="InterPro" id="IPR037171">
    <property type="entry name" value="NagB/RpiA_transferase-like"/>
</dbReference>